<gene>
    <name evidence="6" type="ORF">CFOL_v3_27591</name>
</gene>
<dbReference type="PANTHER" id="PTHR10543:SF46">
    <property type="entry name" value="CAROTENOID CLEAVAGE DIOXYGENASE 4, CHLOROPLASTIC-RELATED"/>
    <property type="match status" value="1"/>
</dbReference>
<dbReference type="Pfam" id="PF03055">
    <property type="entry name" value="RPE65"/>
    <property type="match status" value="1"/>
</dbReference>
<dbReference type="EMBL" id="BDDD01003132">
    <property type="protein sequence ID" value="GAV84147.1"/>
    <property type="molecule type" value="Genomic_DNA"/>
</dbReference>
<evidence type="ECO:0000256" key="1">
    <source>
        <dbReference type="ARBA" id="ARBA00006787"/>
    </source>
</evidence>
<feature type="binding site" evidence="5">
    <location>
        <position position="576"/>
    </location>
    <ligand>
        <name>Fe cation</name>
        <dbReference type="ChEBI" id="CHEBI:24875"/>
        <note>catalytic</note>
    </ligand>
</feature>
<sequence>MEASTFFSPTKLLLKKSTVVRSSLSFCSPLVPPRNVIISYTNKYNSHTPTPRTTNNIPSSTVPSPTATAPLMANIGAAVVKLLNSMENIVNNLIDPPSRPSLDPKQVLSNSFAPVDELPPTECEVIEGSLPPCLDGAYIRNGPNPQFFPRGPYHLYDGDGMVHCIRISQGRATFCSRYVKTHKFNAESHAGFPILPNFIASFNGGLIAIAARVALFLLRALTRRYNALKGFGTANTSLAVFGNRLFALGEADLPYRLRLTPSGDVETVGRHDFDGRLFMSMTAHPKTDPDTGETFAFRYSLVPPFLTYFHFDANGNKQGDVHIHSLFHIPFLHDFAITKKYAIFVDNQMTVKPIQMFLRGGSIIQTDPRKMSRIGITPRHGKNGSELRWFKIPGFNNAHAINAWDEEDGEAIVMVAPNILAIEHFMDRIELTHSLLEKVRIDLKTGTISRHPLSARNLDIAVINQAYIAKKNRYVYAAVGGPFPEVIGIVKLDLSKGERQECIVASKMYGPQCCGGEPFFVAREQENPNAEEDDGYIVSFVHDDKLGESRFLVMDSKSLDIVAAVKLPRRVPSGFHGIFVKESDLDKIYSTSL</sequence>
<dbReference type="STRING" id="3775.A0A1Q3CV84"/>
<dbReference type="GO" id="GO:0009570">
    <property type="term" value="C:chloroplast stroma"/>
    <property type="evidence" value="ECO:0007669"/>
    <property type="project" value="TreeGrafter"/>
</dbReference>
<reference evidence="7" key="1">
    <citation type="submission" date="2016-04" db="EMBL/GenBank/DDBJ databases">
        <title>Cephalotus genome sequencing.</title>
        <authorList>
            <person name="Fukushima K."/>
            <person name="Hasebe M."/>
            <person name="Fang X."/>
        </authorList>
    </citation>
    <scope>NUCLEOTIDE SEQUENCE [LARGE SCALE GENOMIC DNA]</scope>
    <source>
        <strain evidence="7">cv. St1</strain>
    </source>
</reference>
<organism evidence="6 7">
    <name type="scientific">Cephalotus follicularis</name>
    <name type="common">Albany pitcher plant</name>
    <dbReference type="NCBI Taxonomy" id="3775"/>
    <lineage>
        <taxon>Eukaryota</taxon>
        <taxon>Viridiplantae</taxon>
        <taxon>Streptophyta</taxon>
        <taxon>Embryophyta</taxon>
        <taxon>Tracheophyta</taxon>
        <taxon>Spermatophyta</taxon>
        <taxon>Magnoliopsida</taxon>
        <taxon>eudicotyledons</taxon>
        <taxon>Gunneridae</taxon>
        <taxon>Pentapetalae</taxon>
        <taxon>rosids</taxon>
        <taxon>fabids</taxon>
        <taxon>Oxalidales</taxon>
        <taxon>Cephalotaceae</taxon>
        <taxon>Cephalotus</taxon>
    </lineage>
</organism>
<keyword evidence="2 5" id="KW-0479">Metal-binding</keyword>
<name>A0A1Q3CV84_CEPFO</name>
<dbReference type="AlphaFoldDB" id="A0A1Q3CV84"/>
<keyword evidence="4 5" id="KW-0408">Iron</keyword>
<evidence type="ECO:0000256" key="4">
    <source>
        <dbReference type="ARBA" id="ARBA00023004"/>
    </source>
</evidence>
<dbReference type="PANTHER" id="PTHR10543">
    <property type="entry name" value="BETA-CAROTENE DIOXYGENASE"/>
    <property type="match status" value="1"/>
</dbReference>
<dbReference type="Proteomes" id="UP000187406">
    <property type="component" value="Unassembled WGS sequence"/>
</dbReference>
<dbReference type="GO" id="GO:0010436">
    <property type="term" value="F:carotenoid dioxygenase activity"/>
    <property type="evidence" value="ECO:0007669"/>
    <property type="project" value="TreeGrafter"/>
</dbReference>
<comment type="caution">
    <text evidence="6">The sequence shown here is derived from an EMBL/GenBank/DDBJ whole genome shotgun (WGS) entry which is preliminary data.</text>
</comment>
<comment type="similarity">
    <text evidence="1">Belongs to the carotenoid oxygenase family.</text>
</comment>
<dbReference type="GO" id="GO:0046872">
    <property type="term" value="F:metal ion binding"/>
    <property type="evidence" value="ECO:0007669"/>
    <property type="project" value="UniProtKB-KW"/>
</dbReference>
<evidence type="ECO:0000313" key="7">
    <source>
        <dbReference type="Proteomes" id="UP000187406"/>
    </source>
</evidence>
<proteinExistence type="inferred from homology"/>
<evidence type="ECO:0000256" key="3">
    <source>
        <dbReference type="ARBA" id="ARBA00022964"/>
    </source>
</evidence>
<keyword evidence="3" id="KW-0560">Oxidoreductase</keyword>
<keyword evidence="3" id="KW-0223">Dioxygenase</keyword>
<dbReference type="OrthoDB" id="1069523at2759"/>
<feature type="binding site" evidence="5">
    <location>
        <position position="284"/>
    </location>
    <ligand>
        <name>Fe cation</name>
        <dbReference type="ChEBI" id="CHEBI:24875"/>
        <note>catalytic</note>
    </ligand>
</feature>
<protein>
    <submittedName>
        <fullName evidence="6">RPE65 domain-containing protein</fullName>
    </submittedName>
</protein>
<feature type="binding site" evidence="5">
    <location>
        <position position="399"/>
    </location>
    <ligand>
        <name>Fe cation</name>
        <dbReference type="ChEBI" id="CHEBI:24875"/>
        <note>catalytic</note>
    </ligand>
</feature>
<dbReference type="InParanoid" id="A0A1Q3CV84"/>
<dbReference type="GO" id="GO:0016121">
    <property type="term" value="P:carotene catabolic process"/>
    <property type="evidence" value="ECO:0007669"/>
    <property type="project" value="TreeGrafter"/>
</dbReference>
<dbReference type="InterPro" id="IPR004294">
    <property type="entry name" value="Carotenoid_Oase"/>
</dbReference>
<accession>A0A1Q3CV84</accession>
<evidence type="ECO:0000313" key="6">
    <source>
        <dbReference type="EMBL" id="GAV84147.1"/>
    </source>
</evidence>
<keyword evidence="7" id="KW-1185">Reference proteome</keyword>
<evidence type="ECO:0000256" key="2">
    <source>
        <dbReference type="ARBA" id="ARBA00022723"/>
    </source>
</evidence>
<feature type="binding site" evidence="5">
    <location>
        <position position="333"/>
    </location>
    <ligand>
        <name>Fe cation</name>
        <dbReference type="ChEBI" id="CHEBI:24875"/>
        <note>catalytic</note>
    </ligand>
</feature>
<evidence type="ECO:0000256" key="5">
    <source>
        <dbReference type="PIRSR" id="PIRSR604294-1"/>
    </source>
</evidence>
<comment type="cofactor">
    <cofactor evidence="5">
        <name>Fe(2+)</name>
        <dbReference type="ChEBI" id="CHEBI:29033"/>
    </cofactor>
    <text evidence="5">Binds 1 Fe(2+) ion per subunit.</text>
</comment>